<feature type="binding site" evidence="6">
    <location>
        <position position="147"/>
    </location>
    <ligand>
        <name>Fe cation</name>
        <dbReference type="ChEBI" id="CHEBI:24875"/>
    </ligand>
</feature>
<dbReference type="PANTHER" id="PTHR10458">
    <property type="entry name" value="PEPTIDE DEFORMYLASE"/>
    <property type="match status" value="1"/>
</dbReference>
<protein>
    <recommendedName>
        <fullName evidence="6">Peptide deformylase</fullName>
        <shortName evidence="6">PDF</shortName>
        <ecNumber evidence="6">3.5.1.88</ecNumber>
    </recommendedName>
    <alternativeName>
        <fullName evidence="6">Polypeptide deformylase</fullName>
    </alternativeName>
</protein>
<keyword evidence="3 6" id="KW-0378">Hydrolase</keyword>
<keyword evidence="2 6" id="KW-0479">Metal-binding</keyword>
<keyword evidence="5 6" id="KW-0408">Iron</keyword>
<dbReference type="EMBL" id="CP097160">
    <property type="protein sequence ID" value="UQN15984.1"/>
    <property type="molecule type" value="Genomic_DNA"/>
</dbReference>
<feature type="binding site" evidence="6">
    <location>
        <position position="101"/>
    </location>
    <ligand>
        <name>Fe cation</name>
        <dbReference type="ChEBI" id="CHEBI:24875"/>
    </ligand>
</feature>
<dbReference type="NCBIfam" id="NF001159">
    <property type="entry name" value="PRK00150.1-3"/>
    <property type="match status" value="1"/>
</dbReference>
<evidence type="ECO:0000313" key="7">
    <source>
        <dbReference type="EMBL" id="UQN15984.1"/>
    </source>
</evidence>
<evidence type="ECO:0000256" key="5">
    <source>
        <dbReference type="ARBA" id="ARBA00023004"/>
    </source>
</evidence>
<comment type="function">
    <text evidence="6">Removes the formyl group from the N-terminal Met of newly synthesized proteins. Requires at least a dipeptide for an efficient rate of reaction. N-terminal L-methionine is a prerequisite for activity but the enzyme has broad specificity at other positions.</text>
</comment>
<evidence type="ECO:0000256" key="3">
    <source>
        <dbReference type="ARBA" id="ARBA00022801"/>
    </source>
</evidence>
<dbReference type="Gene3D" id="3.90.45.10">
    <property type="entry name" value="Peptide deformylase"/>
    <property type="match status" value="1"/>
</dbReference>
<feature type="binding site" evidence="6">
    <location>
        <position position="143"/>
    </location>
    <ligand>
        <name>Fe cation</name>
        <dbReference type="ChEBI" id="CHEBI:24875"/>
    </ligand>
</feature>
<dbReference type="InterPro" id="IPR023635">
    <property type="entry name" value="Peptide_deformylase"/>
</dbReference>
<dbReference type="SUPFAM" id="SSF56420">
    <property type="entry name" value="Peptide deformylase"/>
    <property type="match status" value="1"/>
</dbReference>
<accession>A0ABY4N020</accession>
<dbReference type="Pfam" id="PF01327">
    <property type="entry name" value="Pep_deformylase"/>
    <property type="match status" value="1"/>
</dbReference>
<dbReference type="PRINTS" id="PR01576">
    <property type="entry name" value="PDEFORMYLASE"/>
</dbReference>
<comment type="similarity">
    <text evidence="1 6">Belongs to the polypeptide deformylase family.</text>
</comment>
<feature type="active site" evidence="6">
    <location>
        <position position="144"/>
    </location>
</feature>
<evidence type="ECO:0000256" key="4">
    <source>
        <dbReference type="ARBA" id="ARBA00022917"/>
    </source>
</evidence>
<sequence>MSVLPIRIYGDAVLHTPAETVDEITDEIRELVADMYETMAAAPGVGLAAPQVGVGKRMFVYGWEDEHGTEHRGVAINPRLWQAPLVPESFAELEEDEEEGCLSVPGERFELRRSPAVLLEATDLEGKPYELRAEGWLARILQHEYDHLDGVIYVDRLAVPSHKQAFKIMRKRGWNVPGKSWLPGEEKLEG</sequence>
<keyword evidence="4 6" id="KW-0648">Protein biosynthesis</keyword>
<dbReference type="CDD" id="cd00487">
    <property type="entry name" value="Pep_deformylase"/>
    <property type="match status" value="1"/>
</dbReference>
<organism evidence="7">
    <name type="scientific">Gulosibacter sediminis</name>
    <dbReference type="NCBI Taxonomy" id="1729695"/>
    <lineage>
        <taxon>Bacteria</taxon>
        <taxon>Bacillati</taxon>
        <taxon>Actinomycetota</taxon>
        <taxon>Actinomycetes</taxon>
        <taxon>Micrococcales</taxon>
        <taxon>Microbacteriaceae</taxon>
        <taxon>Gulosibacter</taxon>
    </lineage>
</organism>
<reference evidence="7" key="1">
    <citation type="submission" date="2022-05" db="EMBL/GenBank/DDBJ databases">
        <title>Complete genome sequence of toluene-degrading Gulosibacter sediminis strain ACHW.36C.</title>
        <authorList>
            <person name="Wai A.C."/>
            <person name="Lai G.K."/>
            <person name="Griffin S.D."/>
            <person name="Leung F.C."/>
        </authorList>
    </citation>
    <scope>NUCLEOTIDE SEQUENCE [LARGE SCALE GENOMIC DNA]</scope>
    <source>
        <strain evidence="7">ACHW.36C</strain>
    </source>
</reference>
<comment type="cofactor">
    <cofactor evidence="6">
        <name>Fe(2+)</name>
        <dbReference type="ChEBI" id="CHEBI:29033"/>
    </cofactor>
    <text evidence="6">Binds 1 Fe(2+) ion.</text>
</comment>
<dbReference type="EC" id="3.5.1.88" evidence="6"/>
<dbReference type="NCBIfam" id="TIGR00079">
    <property type="entry name" value="pept_deformyl"/>
    <property type="match status" value="1"/>
</dbReference>
<proteinExistence type="inferred from homology"/>
<dbReference type="GO" id="GO:0042586">
    <property type="term" value="F:peptide deformylase activity"/>
    <property type="evidence" value="ECO:0007669"/>
    <property type="project" value="UniProtKB-EC"/>
</dbReference>
<dbReference type="PIRSF" id="PIRSF004749">
    <property type="entry name" value="Pep_def"/>
    <property type="match status" value="1"/>
</dbReference>
<gene>
    <name evidence="6 7" type="primary">def</name>
    <name evidence="7" type="ORF">M3M28_05925</name>
</gene>
<evidence type="ECO:0000256" key="6">
    <source>
        <dbReference type="HAMAP-Rule" id="MF_00163"/>
    </source>
</evidence>
<dbReference type="InterPro" id="IPR036821">
    <property type="entry name" value="Peptide_deformylase_sf"/>
</dbReference>
<comment type="catalytic activity">
    <reaction evidence="6">
        <text>N-terminal N-formyl-L-methionyl-[peptide] + H2O = N-terminal L-methionyl-[peptide] + formate</text>
        <dbReference type="Rhea" id="RHEA:24420"/>
        <dbReference type="Rhea" id="RHEA-COMP:10639"/>
        <dbReference type="Rhea" id="RHEA-COMP:10640"/>
        <dbReference type="ChEBI" id="CHEBI:15377"/>
        <dbReference type="ChEBI" id="CHEBI:15740"/>
        <dbReference type="ChEBI" id="CHEBI:49298"/>
        <dbReference type="ChEBI" id="CHEBI:64731"/>
        <dbReference type="EC" id="3.5.1.88"/>
    </reaction>
</comment>
<evidence type="ECO:0000256" key="1">
    <source>
        <dbReference type="ARBA" id="ARBA00010759"/>
    </source>
</evidence>
<dbReference type="PANTHER" id="PTHR10458:SF2">
    <property type="entry name" value="PEPTIDE DEFORMYLASE, MITOCHONDRIAL"/>
    <property type="match status" value="1"/>
</dbReference>
<dbReference type="HAMAP" id="MF_00163">
    <property type="entry name" value="Pep_deformylase"/>
    <property type="match status" value="1"/>
</dbReference>
<evidence type="ECO:0000256" key="2">
    <source>
        <dbReference type="ARBA" id="ARBA00022723"/>
    </source>
</evidence>
<name>A0ABY4N020_9MICO</name>